<accession>A0A5Q6PEW2</accession>
<evidence type="ECO:0000313" key="1">
    <source>
        <dbReference type="EMBL" id="KAA1253169.1"/>
    </source>
</evidence>
<name>A0A5Q6PEW2_VIBCL</name>
<proteinExistence type="predicted"/>
<dbReference type="Proteomes" id="UP000323225">
    <property type="component" value="Unassembled WGS sequence"/>
</dbReference>
<dbReference type="AlphaFoldDB" id="A0A5Q6PEW2"/>
<sequence length="124" mass="14585">MNKLNNRNTLLFKCLITEMCADRVRLSESLNPIDYVNYIQQRTLAEIFTIDPSSTSDFYEYFLKLCGSEDLFYQLMSEENQKLYKEDLEIVCNVITDKVNAFGEIYVGIALEQEDADNILYFFR</sequence>
<evidence type="ECO:0000313" key="2">
    <source>
        <dbReference type="Proteomes" id="UP000323225"/>
    </source>
</evidence>
<comment type="caution">
    <text evidence="1">The sequence shown here is derived from an EMBL/GenBank/DDBJ whole genome shotgun (WGS) entry which is preliminary data.</text>
</comment>
<gene>
    <name evidence="1" type="ORF">F0M16_19225</name>
</gene>
<organism evidence="1 2">
    <name type="scientific">Vibrio cholerae</name>
    <dbReference type="NCBI Taxonomy" id="666"/>
    <lineage>
        <taxon>Bacteria</taxon>
        <taxon>Pseudomonadati</taxon>
        <taxon>Pseudomonadota</taxon>
        <taxon>Gammaproteobacteria</taxon>
        <taxon>Vibrionales</taxon>
        <taxon>Vibrionaceae</taxon>
        <taxon>Vibrio</taxon>
    </lineage>
</organism>
<reference evidence="1 2" key="1">
    <citation type="submission" date="2019-09" db="EMBL/GenBank/DDBJ databases">
        <authorList>
            <person name="Kritzky A."/>
            <person name="Schelkanova E.Y."/>
            <person name="Alkhova Z.V."/>
            <person name="Smirnova N.I."/>
        </authorList>
    </citation>
    <scope>NUCLEOTIDE SEQUENCE [LARGE SCALE GENOMIC DNA]</scope>
    <source>
        <strain evidence="1 2">M1526</strain>
    </source>
</reference>
<protein>
    <submittedName>
        <fullName evidence="1">Uncharacterized protein</fullName>
    </submittedName>
</protein>
<dbReference type="EMBL" id="VUAA01000027">
    <property type="protein sequence ID" value="KAA1253169.1"/>
    <property type="molecule type" value="Genomic_DNA"/>
</dbReference>